<gene>
    <name evidence="1" type="ORF">PoB_001764100</name>
</gene>
<protein>
    <submittedName>
        <fullName evidence="1">Uncharacterized protein</fullName>
    </submittedName>
</protein>
<evidence type="ECO:0000313" key="2">
    <source>
        <dbReference type="Proteomes" id="UP000735302"/>
    </source>
</evidence>
<reference evidence="1 2" key="1">
    <citation type="journal article" date="2021" name="Elife">
        <title>Chloroplast acquisition without the gene transfer in kleptoplastic sea slugs, Plakobranchus ocellatus.</title>
        <authorList>
            <person name="Maeda T."/>
            <person name="Takahashi S."/>
            <person name="Yoshida T."/>
            <person name="Shimamura S."/>
            <person name="Takaki Y."/>
            <person name="Nagai Y."/>
            <person name="Toyoda A."/>
            <person name="Suzuki Y."/>
            <person name="Arimoto A."/>
            <person name="Ishii H."/>
            <person name="Satoh N."/>
            <person name="Nishiyama T."/>
            <person name="Hasebe M."/>
            <person name="Maruyama T."/>
            <person name="Minagawa J."/>
            <person name="Obokata J."/>
            <person name="Shigenobu S."/>
        </authorList>
    </citation>
    <scope>NUCLEOTIDE SEQUENCE [LARGE SCALE GENOMIC DNA]</scope>
</reference>
<dbReference type="EMBL" id="BLXT01002101">
    <property type="protein sequence ID" value="GFN91135.1"/>
    <property type="molecule type" value="Genomic_DNA"/>
</dbReference>
<dbReference type="AlphaFoldDB" id="A0AAV3Z931"/>
<evidence type="ECO:0000313" key="1">
    <source>
        <dbReference type="EMBL" id="GFN91135.1"/>
    </source>
</evidence>
<name>A0AAV3Z931_9GAST</name>
<accession>A0AAV3Z931</accession>
<dbReference type="Proteomes" id="UP000735302">
    <property type="component" value="Unassembled WGS sequence"/>
</dbReference>
<keyword evidence="2" id="KW-1185">Reference proteome</keyword>
<sequence>MFEPVVVSPAVLACASILLLLIKTEVAACLHLKKIIFNRGEDIDRSEVLMSEILEDSEVYNTFIAQRIFC</sequence>
<comment type="caution">
    <text evidence="1">The sequence shown here is derived from an EMBL/GenBank/DDBJ whole genome shotgun (WGS) entry which is preliminary data.</text>
</comment>
<proteinExistence type="predicted"/>
<organism evidence="1 2">
    <name type="scientific">Plakobranchus ocellatus</name>
    <dbReference type="NCBI Taxonomy" id="259542"/>
    <lineage>
        <taxon>Eukaryota</taxon>
        <taxon>Metazoa</taxon>
        <taxon>Spiralia</taxon>
        <taxon>Lophotrochozoa</taxon>
        <taxon>Mollusca</taxon>
        <taxon>Gastropoda</taxon>
        <taxon>Heterobranchia</taxon>
        <taxon>Euthyneura</taxon>
        <taxon>Panpulmonata</taxon>
        <taxon>Sacoglossa</taxon>
        <taxon>Placobranchoidea</taxon>
        <taxon>Plakobranchidae</taxon>
        <taxon>Plakobranchus</taxon>
    </lineage>
</organism>